<dbReference type="SUPFAM" id="SSF52540">
    <property type="entry name" value="P-loop containing nucleoside triphosphate hydrolases"/>
    <property type="match status" value="1"/>
</dbReference>
<evidence type="ECO:0000256" key="1">
    <source>
        <dbReference type="ARBA" id="ARBA00022741"/>
    </source>
</evidence>
<dbReference type="InterPro" id="IPR050227">
    <property type="entry name" value="Rab"/>
</dbReference>
<dbReference type="InterPro" id="IPR001806">
    <property type="entry name" value="Small_GTPase"/>
</dbReference>
<dbReference type="Gene3D" id="3.40.50.300">
    <property type="entry name" value="P-loop containing nucleotide triphosphate hydrolases"/>
    <property type="match status" value="1"/>
</dbReference>
<evidence type="ECO:0000313" key="3">
    <source>
        <dbReference type="EMBL" id="KAK8889968.1"/>
    </source>
</evidence>
<dbReference type="Pfam" id="PF00071">
    <property type="entry name" value="Ras"/>
    <property type="match status" value="1"/>
</dbReference>
<dbReference type="PANTHER" id="PTHR47977">
    <property type="entry name" value="RAS-RELATED PROTEIN RAB"/>
    <property type="match status" value="1"/>
</dbReference>
<evidence type="ECO:0000313" key="4">
    <source>
        <dbReference type="Proteomes" id="UP001470230"/>
    </source>
</evidence>
<keyword evidence="1" id="KW-0547">Nucleotide-binding</keyword>
<organism evidence="3 4">
    <name type="scientific">Tritrichomonas musculus</name>
    <dbReference type="NCBI Taxonomy" id="1915356"/>
    <lineage>
        <taxon>Eukaryota</taxon>
        <taxon>Metamonada</taxon>
        <taxon>Parabasalia</taxon>
        <taxon>Tritrichomonadida</taxon>
        <taxon>Tritrichomonadidae</taxon>
        <taxon>Tritrichomonas</taxon>
    </lineage>
</organism>
<dbReference type="InterPro" id="IPR027417">
    <property type="entry name" value="P-loop_NTPase"/>
</dbReference>
<comment type="caution">
    <text evidence="3">The sequence shown here is derived from an EMBL/GenBank/DDBJ whole genome shotgun (WGS) entry which is preliminary data.</text>
</comment>
<protein>
    <submittedName>
        <fullName evidence="3">Uncharacterized protein</fullName>
    </submittedName>
</protein>
<gene>
    <name evidence="3" type="ORF">M9Y10_034725</name>
</gene>
<proteinExistence type="predicted"/>
<dbReference type="PRINTS" id="PR00449">
    <property type="entry name" value="RASTRNSFRMNG"/>
</dbReference>
<accession>A0ABR2KGN9</accession>
<sequence>MSSQNFVKGILLGLSGAGKTSLIAQRNCSDIHNLDSTPNPLPTMLTMNVPFNTRKLKFQIWDTAGQDEMHKVTKNIYHGSQVVFIFTVCAQFPETLPPVSRYDAELEYYIDAVNENIGLNECALVFIINKSDCLDEAEYDGRKEEVIKIIKKHIPDFNDIVYLTSCETGENCEKVIEVGFEKGYNIFEQQQSKQSNIVVIGDNNNGEGQNKKKNDCC</sequence>
<dbReference type="Proteomes" id="UP001470230">
    <property type="component" value="Unassembled WGS sequence"/>
</dbReference>
<keyword evidence="2" id="KW-0342">GTP-binding</keyword>
<reference evidence="3 4" key="1">
    <citation type="submission" date="2024-04" db="EMBL/GenBank/DDBJ databases">
        <title>Tritrichomonas musculus Genome.</title>
        <authorList>
            <person name="Alves-Ferreira E."/>
            <person name="Grigg M."/>
            <person name="Lorenzi H."/>
            <person name="Galac M."/>
        </authorList>
    </citation>
    <scope>NUCLEOTIDE SEQUENCE [LARGE SCALE GENOMIC DNA]</scope>
    <source>
        <strain evidence="3 4">EAF2021</strain>
    </source>
</reference>
<keyword evidence="4" id="KW-1185">Reference proteome</keyword>
<dbReference type="SMART" id="SM00175">
    <property type="entry name" value="RAB"/>
    <property type="match status" value="1"/>
</dbReference>
<name>A0ABR2KGN9_9EUKA</name>
<dbReference type="EMBL" id="JAPFFF010000005">
    <property type="protein sequence ID" value="KAK8889968.1"/>
    <property type="molecule type" value="Genomic_DNA"/>
</dbReference>
<evidence type="ECO:0000256" key="2">
    <source>
        <dbReference type="ARBA" id="ARBA00023134"/>
    </source>
</evidence>